<proteinExistence type="predicted"/>
<accession>A0A9X0D501</accession>
<protein>
    <submittedName>
        <fullName evidence="2">Uncharacterized protein</fullName>
    </submittedName>
</protein>
<evidence type="ECO:0000256" key="1">
    <source>
        <dbReference type="SAM" id="MobiDB-lite"/>
    </source>
</evidence>
<sequence length="120" mass="13517">MVVSHCSSRLTNKEYAVKLLNDQMDALMKYKEHTLLRLANSNKFVTKLYGSFNVKNSTDEESKSSQSQQDKEKEDLTDEDSNGGDDFSQRPKETDESDDGDTIKLPDFAVVAKIPVPPNQ</sequence>
<reference evidence="2" key="1">
    <citation type="submission" date="2023-01" db="EMBL/GenBank/DDBJ databases">
        <title>Genome assembly of the deep-sea coral Lophelia pertusa.</title>
        <authorList>
            <person name="Herrera S."/>
            <person name="Cordes E."/>
        </authorList>
    </citation>
    <scope>NUCLEOTIDE SEQUENCE</scope>
    <source>
        <strain evidence="2">USNM1676648</strain>
        <tissue evidence="2">Polyp</tissue>
    </source>
</reference>
<feature type="region of interest" description="Disordered" evidence="1">
    <location>
        <begin position="55"/>
        <end position="120"/>
    </location>
</feature>
<evidence type="ECO:0000313" key="3">
    <source>
        <dbReference type="Proteomes" id="UP001163046"/>
    </source>
</evidence>
<name>A0A9X0D501_9CNID</name>
<gene>
    <name evidence="2" type="ORF">OS493_012246</name>
</gene>
<dbReference type="AlphaFoldDB" id="A0A9X0D501"/>
<comment type="caution">
    <text evidence="2">The sequence shown here is derived from an EMBL/GenBank/DDBJ whole genome shotgun (WGS) entry which is preliminary data.</text>
</comment>
<evidence type="ECO:0000313" key="2">
    <source>
        <dbReference type="EMBL" id="KAJ7385918.1"/>
    </source>
</evidence>
<keyword evidence="3" id="KW-1185">Reference proteome</keyword>
<dbReference type="EMBL" id="MU825878">
    <property type="protein sequence ID" value="KAJ7385918.1"/>
    <property type="molecule type" value="Genomic_DNA"/>
</dbReference>
<dbReference type="Proteomes" id="UP001163046">
    <property type="component" value="Unassembled WGS sequence"/>
</dbReference>
<feature type="compositionally biased region" description="Basic and acidic residues" evidence="1">
    <location>
        <begin position="57"/>
        <end position="74"/>
    </location>
</feature>
<organism evidence="2 3">
    <name type="scientific">Desmophyllum pertusum</name>
    <dbReference type="NCBI Taxonomy" id="174260"/>
    <lineage>
        <taxon>Eukaryota</taxon>
        <taxon>Metazoa</taxon>
        <taxon>Cnidaria</taxon>
        <taxon>Anthozoa</taxon>
        <taxon>Hexacorallia</taxon>
        <taxon>Scleractinia</taxon>
        <taxon>Caryophylliina</taxon>
        <taxon>Caryophylliidae</taxon>
        <taxon>Desmophyllum</taxon>
    </lineage>
</organism>